<evidence type="ECO:0000256" key="3">
    <source>
        <dbReference type="ARBA" id="ARBA00022833"/>
    </source>
</evidence>
<comment type="caution">
    <text evidence="6">The sequence shown here is derived from an EMBL/GenBank/DDBJ whole genome shotgun (WGS) entry which is preliminary data.</text>
</comment>
<dbReference type="Proteomes" id="UP000285430">
    <property type="component" value="Unassembled WGS sequence"/>
</dbReference>
<gene>
    <name evidence="11" type="ORF">DYB28_014804</name>
    <name evidence="8" type="ORF">DYB30_004024</name>
    <name evidence="7" type="ORF">DYB34_008087</name>
    <name evidence="9" type="ORF">DYB35_004557</name>
    <name evidence="6" type="ORF">DYB36_012748</name>
    <name evidence="10" type="ORF">DYB37_001351</name>
</gene>
<evidence type="ECO:0000256" key="1">
    <source>
        <dbReference type="ARBA" id="ARBA00022723"/>
    </source>
</evidence>
<dbReference type="VEuPathDB" id="FungiDB:H257_04580"/>
<dbReference type="SMART" id="SM00184">
    <property type="entry name" value="RING"/>
    <property type="match status" value="1"/>
</dbReference>
<dbReference type="Proteomes" id="UP000283543">
    <property type="component" value="Unassembled WGS sequence"/>
</dbReference>
<dbReference type="GO" id="GO:0005634">
    <property type="term" value="C:nucleus"/>
    <property type="evidence" value="ECO:0007669"/>
    <property type="project" value="TreeGrafter"/>
</dbReference>
<keyword evidence="1" id="KW-0479">Metal-binding</keyword>
<dbReference type="Proteomes" id="UP000285712">
    <property type="component" value="Unassembled WGS sequence"/>
</dbReference>
<evidence type="ECO:0000313" key="17">
    <source>
        <dbReference type="Proteomes" id="UP000285712"/>
    </source>
</evidence>
<reference evidence="12 13" key="2">
    <citation type="submission" date="2018-08" db="EMBL/GenBank/DDBJ databases">
        <title>Aphanomyces genome sequencing and annotation.</title>
        <authorList>
            <person name="Minardi D."/>
            <person name="Oidtmann B."/>
            <person name="Van Der Giezen M."/>
            <person name="Studholme D.J."/>
        </authorList>
    </citation>
    <scope>NUCLEOTIDE SEQUENCE [LARGE SCALE GENOMIC DNA]</scope>
    <source>
        <strain evidence="8 13">D2</strain>
        <strain evidence="10 16">Da</strain>
        <strain evidence="6 12">Kv</strain>
        <strain evidence="7 15">Si</strain>
        <strain evidence="9 17">Sv</strain>
    </source>
</reference>
<keyword evidence="2 4" id="KW-0863">Zinc-finger</keyword>
<dbReference type="EMBL" id="QUSZ01001804">
    <property type="protein sequence ID" value="RHY24644.1"/>
    <property type="molecule type" value="Genomic_DNA"/>
</dbReference>
<keyword evidence="3" id="KW-0862">Zinc</keyword>
<dbReference type="EMBL" id="QUTH01003262">
    <property type="protein sequence ID" value="RHZ20633.1"/>
    <property type="molecule type" value="Genomic_DNA"/>
</dbReference>
<sequence>MGGFFGWIGELGLVMLANQLQQAELNNTRGASMRLIAQLPTRVFEATAAEGCECLVCRYNFSPGDEIRTLPCFHTYHSNCIDPWLRINKVCPVCQVSIELHLD</sequence>
<dbReference type="Proteomes" id="UP000275652">
    <property type="component" value="Unassembled WGS sequence"/>
</dbReference>
<evidence type="ECO:0000313" key="11">
    <source>
        <dbReference type="EMBL" id="RLO06099.1"/>
    </source>
</evidence>
<accession>A0A397BW88</accession>
<evidence type="ECO:0000256" key="4">
    <source>
        <dbReference type="PROSITE-ProRule" id="PRU00175"/>
    </source>
</evidence>
<dbReference type="InterPro" id="IPR051834">
    <property type="entry name" value="RING_finger_E3_ligase"/>
</dbReference>
<dbReference type="AlphaFoldDB" id="A0A397BW88"/>
<name>A0A397BW88_APHAT</name>
<dbReference type="GO" id="GO:0008270">
    <property type="term" value="F:zinc ion binding"/>
    <property type="evidence" value="ECO:0007669"/>
    <property type="project" value="UniProtKB-KW"/>
</dbReference>
<dbReference type="InterPro" id="IPR013083">
    <property type="entry name" value="Znf_RING/FYVE/PHD"/>
</dbReference>
<evidence type="ECO:0000313" key="14">
    <source>
        <dbReference type="Proteomes" id="UP000275652"/>
    </source>
</evidence>
<dbReference type="EMBL" id="QUTD01011335">
    <property type="protein sequence ID" value="RHY40131.1"/>
    <property type="molecule type" value="Genomic_DNA"/>
</dbReference>
<evidence type="ECO:0000313" key="7">
    <source>
        <dbReference type="EMBL" id="RHY34848.1"/>
    </source>
</evidence>
<evidence type="ECO:0000313" key="16">
    <source>
        <dbReference type="Proteomes" id="UP000285430"/>
    </source>
</evidence>
<dbReference type="Gene3D" id="3.30.40.10">
    <property type="entry name" value="Zinc/RING finger domain, C3HC4 (zinc finger)"/>
    <property type="match status" value="1"/>
</dbReference>
<dbReference type="GO" id="GO:0061630">
    <property type="term" value="F:ubiquitin protein ligase activity"/>
    <property type="evidence" value="ECO:0007669"/>
    <property type="project" value="TreeGrafter"/>
</dbReference>
<dbReference type="PROSITE" id="PS50089">
    <property type="entry name" value="ZF_RING_2"/>
    <property type="match status" value="1"/>
</dbReference>
<evidence type="ECO:0000313" key="9">
    <source>
        <dbReference type="EMBL" id="RHY89976.1"/>
    </source>
</evidence>
<dbReference type="PANTHER" id="PTHR45931:SF3">
    <property type="entry name" value="RING ZINC FINGER-CONTAINING PROTEIN"/>
    <property type="match status" value="1"/>
</dbReference>
<dbReference type="PANTHER" id="PTHR45931">
    <property type="entry name" value="SI:CH211-59O9.10"/>
    <property type="match status" value="1"/>
</dbReference>
<dbReference type="SUPFAM" id="SSF57850">
    <property type="entry name" value="RING/U-box"/>
    <property type="match status" value="1"/>
</dbReference>
<evidence type="ECO:0000313" key="6">
    <source>
        <dbReference type="EMBL" id="RHY24644.1"/>
    </source>
</evidence>
<evidence type="ECO:0000256" key="2">
    <source>
        <dbReference type="ARBA" id="ARBA00022771"/>
    </source>
</evidence>
<evidence type="ECO:0000313" key="10">
    <source>
        <dbReference type="EMBL" id="RHZ20633.1"/>
    </source>
</evidence>
<dbReference type="Pfam" id="PF13639">
    <property type="entry name" value="zf-RING_2"/>
    <property type="match status" value="1"/>
</dbReference>
<dbReference type="EMBL" id="QUTI01025687">
    <property type="protein sequence ID" value="RLO06099.1"/>
    <property type="molecule type" value="Genomic_DNA"/>
</dbReference>
<organism evidence="6 12">
    <name type="scientific">Aphanomyces astaci</name>
    <name type="common">Crayfish plague agent</name>
    <dbReference type="NCBI Taxonomy" id="112090"/>
    <lineage>
        <taxon>Eukaryota</taxon>
        <taxon>Sar</taxon>
        <taxon>Stramenopiles</taxon>
        <taxon>Oomycota</taxon>
        <taxon>Saprolegniomycetes</taxon>
        <taxon>Saprolegniales</taxon>
        <taxon>Verrucalvaceae</taxon>
        <taxon>Aphanomyces</taxon>
    </lineage>
</organism>
<reference evidence="11 14" key="1">
    <citation type="journal article" date="2018" name="J. Invertebr. Pathol.">
        <title>New genotyping method for the causative agent of crayfish plague (Aphanomyces astaci) based on whole genome data.</title>
        <authorList>
            <person name="Minardi D."/>
            <person name="Studholme D.J."/>
            <person name="van der Giezen M."/>
            <person name="Pretto T."/>
            <person name="Oidtmann B."/>
        </authorList>
    </citation>
    <scope>NUCLEOTIDE SEQUENCE [LARGE SCALE GENOMIC DNA]</scope>
    <source>
        <strain evidence="11 14">KB13</strain>
    </source>
</reference>
<dbReference type="InterPro" id="IPR001841">
    <property type="entry name" value="Znf_RING"/>
</dbReference>
<dbReference type="Proteomes" id="UP000265427">
    <property type="component" value="Unassembled WGS sequence"/>
</dbReference>
<dbReference type="GO" id="GO:0006511">
    <property type="term" value="P:ubiquitin-dependent protein catabolic process"/>
    <property type="evidence" value="ECO:0007669"/>
    <property type="project" value="TreeGrafter"/>
</dbReference>
<evidence type="ECO:0000259" key="5">
    <source>
        <dbReference type="PROSITE" id="PS50089"/>
    </source>
</evidence>
<proteinExistence type="predicted"/>
<dbReference type="Proteomes" id="UP000266643">
    <property type="component" value="Unassembled WGS sequence"/>
</dbReference>
<evidence type="ECO:0000313" key="15">
    <source>
        <dbReference type="Proteomes" id="UP000283543"/>
    </source>
</evidence>
<dbReference type="EMBL" id="QUTG01003867">
    <property type="protein sequence ID" value="RHY89976.1"/>
    <property type="molecule type" value="Genomic_DNA"/>
</dbReference>
<feature type="domain" description="RING-type" evidence="5">
    <location>
        <begin position="54"/>
        <end position="95"/>
    </location>
</feature>
<evidence type="ECO:0000313" key="12">
    <source>
        <dbReference type="Proteomes" id="UP000265427"/>
    </source>
</evidence>
<protein>
    <recommendedName>
        <fullName evidence="5">RING-type domain-containing protein</fullName>
    </recommendedName>
</protein>
<dbReference type="EMBL" id="QUTB01012385">
    <property type="protein sequence ID" value="RHY34848.1"/>
    <property type="molecule type" value="Genomic_DNA"/>
</dbReference>
<evidence type="ECO:0000313" key="13">
    <source>
        <dbReference type="Proteomes" id="UP000266643"/>
    </source>
</evidence>
<evidence type="ECO:0000313" key="8">
    <source>
        <dbReference type="EMBL" id="RHY40131.1"/>
    </source>
</evidence>